<evidence type="ECO:0000259" key="3">
    <source>
        <dbReference type="Pfam" id="PF23286"/>
    </source>
</evidence>
<dbReference type="PROSITE" id="PS51354">
    <property type="entry name" value="GLUTAREDOXIN_2"/>
    <property type="match status" value="1"/>
</dbReference>
<dbReference type="Gene3D" id="3.40.30.10">
    <property type="entry name" value="Glutaredoxin"/>
    <property type="match status" value="1"/>
</dbReference>
<organism evidence="4 5">
    <name type="scientific">Quillaja saponaria</name>
    <name type="common">Soap bark tree</name>
    <dbReference type="NCBI Taxonomy" id="32244"/>
    <lineage>
        <taxon>Eukaryota</taxon>
        <taxon>Viridiplantae</taxon>
        <taxon>Streptophyta</taxon>
        <taxon>Embryophyta</taxon>
        <taxon>Tracheophyta</taxon>
        <taxon>Spermatophyta</taxon>
        <taxon>Magnoliopsida</taxon>
        <taxon>eudicotyledons</taxon>
        <taxon>Gunneridae</taxon>
        <taxon>Pentapetalae</taxon>
        <taxon>rosids</taxon>
        <taxon>fabids</taxon>
        <taxon>Fabales</taxon>
        <taxon>Quillajaceae</taxon>
        <taxon>Quillaja</taxon>
    </lineage>
</organism>
<dbReference type="SUPFAM" id="SSF52833">
    <property type="entry name" value="Thioredoxin-like"/>
    <property type="match status" value="1"/>
</dbReference>
<name>A0AAD7LFI0_QUISA</name>
<feature type="region of interest" description="Disordered" evidence="2">
    <location>
        <begin position="320"/>
        <end position="341"/>
    </location>
</feature>
<evidence type="ECO:0000256" key="1">
    <source>
        <dbReference type="ARBA" id="ARBA00022821"/>
    </source>
</evidence>
<dbReference type="Pfam" id="PF23286">
    <property type="entry name" value="LRR_13"/>
    <property type="match status" value="1"/>
</dbReference>
<feature type="compositionally biased region" description="Polar residues" evidence="2">
    <location>
        <begin position="283"/>
        <end position="298"/>
    </location>
</feature>
<dbReference type="Gene3D" id="3.80.10.10">
    <property type="entry name" value="Ribonuclease Inhibitor"/>
    <property type="match status" value="1"/>
</dbReference>
<feature type="region of interest" description="Disordered" evidence="2">
    <location>
        <begin position="279"/>
        <end position="298"/>
    </location>
</feature>
<dbReference type="EMBL" id="JARAOO010000009">
    <property type="protein sequence ID" value="KAJ7957261.1"/>
    <property type="molecule type" value="Genomic_DNA"/>
</dbReference>
<dbReference type="KEGG" id="qsa:O6P43_023585"/>
<evidence type="ECO:0000313" key="4">
    <source>
        <dbReference type="EMBL" id="KAJ7957261.1"/>
    </source>
</evidence>
<keyword evidence="1" id="KW-0611">Plant defense</keyword>
<feature type="compositionally biased region" description="Basic and acidic residues" evidence="2">
    <location>
        <begin position="324"/>
        <end position="340"/>
    </location>
</feature>
<feature type="domain" description="Disease resistance protein RPS4B/Roq1-like leucine-rich repeats" evidence="3">
    <location>
        <begin position="65"/>
        <end position="124"/>
    </location>
</feature>
<evidence type="ECO:0000313" key="5">
    <source>
        <dbReference type="Proteomes" id="UP001163823"/>
    </source>
</evidence>
<sequence length="599" mass="68758">MNINGCKVFSKVPDLSEIPNLRELHLNGCKKLTEIHDSVGLLEKLVWLSVERCTKMEKFPSDIRLPSHKYLNLRSCNKLERFPNVWGKMEKISMIDLCYTAIKELPPSIENLVGLQEFRLSFCKRPQDLPKLSSPSLSQEFKEVRLPGTRIPDWFDHCSGDTVSFKVRKKLPEILVAFVFTEKNFDLKEQPAFCTEVCLLVNDVKVLQVPYPGMDKLETDHVWLFDLRNQFSKEEWVDLESYIEDDWNHLKVSFQSQKLTAYWCGVYVYENGDDSGNVLFRSPDQQNHGTSSQSNFRPTNIEKELEVKILKLSIEQAVSMNSTKRNEDNEHHLNDREDSAHYQSNMNKLAELEGKEKEVSKISASELAWDQQAAKGKKKIFDEGTRGHQLQDLTKSKTELGKKLNNLKYGISDQIYNLSNNEPEVEAELKKNQRRGNELEDQQEVQGYNPKPNEDNIPVVELDPLKLFPKICPPGGANSVVFYAMWNPEKRRTWDDCYYVQEVLGGYNISPDMRDVAIMKEYNELVELFQGSIVLPSVFVKGRYLGGANEVMKLHESGQLSNILKAAGPKKKNRIVNFRPAPNVVRSISRGVHGLVRSL</sequence>
<feature type="region of interest" description="Disordered" evidence="2">
    <location>
        <begin position="427"/>
        <end position="456"/>
    </location>
</feature>
<dbReference type="InterPro" id="IPR036249">
    <property type="entry name" value="Thioredoxin-like_sf"/>
</dbReference>
<dbReference type="PANTHER" id="PTHR45669:SF7">
    <property type="entry name" value="F1N19.7"/>
    <property type="match status" value="1"/>
</dbReference>
<dbReference type="PANTHER" id="PTHR45669">
    <property type="entry name" value="GLUTAREDOXIN DOMAIN-CONTAINING CYSTEINE-RICH PROTEIN CG12206-RELATED"/>
    <property type="match status" value="1"/>
</dbReference>
<protein>
    <submittedName>
        <fullName evidence="4">Resistance protein</fullName>
    </submittedName>
</protein>
<feature type="compositionally biased region" description="Basic and acidic residues" evidence="2">
    <location>
        <begin position="427"/>
        <end position="438"/>
    </location>
</feature>
<evidence type="ECO:0000256" key="2">
    <source>
        <dbReference type="SAM" id="MobiDB-lite"/>
    </source>
</evidence>
<dbReference type="SUPFAM" id="SSF52058">
    <property type="entry name" value="L domain-like"/>
    <property type="match status" value="1"/>
</dbReference>
<reference evidence="4" key="1">
    <citation type="journal article" date="2023" name="Science">
        <title>Elucidation of the pathway for biosynthesis of saponin adjuvants from the soapbark tree.</title>
        <authorList>
            <person name="Reed J."/>
            <person name="Orme A."/>
            <person name="El-Demerdash A."/>
            <person name="Owen C."/>
            <person name="Martin L.B.B."/>
            <person name="Misra R.C."/>
            <person name="Kikuchi S."/>
            <person name="Rejzek M."/>
            <person name="Martin A.C."/>
            <person name="Harkess A."/>
            <person name="Leebens-Mack J."/>
            <person name="Louveau T."/>
            <person name="Stephenson M.J."/>
            <person name="Osbourn A."/>
        </authorList>
    </citation>
    <scope>NUCLEOTIDE SEQUENCE</scope>
    <source>
        <strain evidence="4">S10</strain>
    </source>
</reference>
<comment type="caution">
    <text evidence="4">The sequence shown here is derived from an EMBL/GenBank/DDBJ whole genome shotgun (WGS) entry which is preliminary data.</text>
</comment>
<gene>
    <name evidence="4" type="ORF">O6P43_023585</name>
</gene>
<keyword evidence="5" id="KW-1185">Reference proteome</keyword>
<accession>A0AAD7LFI0</accession>
<dbReference type="AlphaFoldDB" id="A0AAD7LFI0"/>
<proteinExistence type="predicted"/>
<dbReference type="InterPro" id="IPR032675">
    <property type="entry name" value="LRR_dom_sf"/>
</dbReference>
<dbReference type="InterPro" id="IPR058546">
    <property type="entry name" value="RPS4B/Roq1-like_LRR"/>
</dbReference>
<dbReference type="Proteomes" id="UP001163823">
    <property type="component" value="Chromosome 9"/>
</dbReference>